<dbReference type="Proteomes" id="UP001069090">
    <property type="component" value="Unassembled WGS sequence"/>
</dbReference>
<dbReference type="InterPro" id="IPR021994">
    <property type="entry name" value="DUF3592"/>
</dbReference>
<evidence type="ECO:0000313" key="3">
    <source>
        <dbReference type="EMBL" id="MCZ0867284.1"/>
    </source>
</evidence>
<accession>A0A9J6RS75</accession>
<organism evidence="3 4">
    <name type="scientific">Dasania phycosphaerae</name>
    <dbReference type="NCBI Taxonomy" id="2950436"/>
    <lineage>
        <taxon>Bacteria</taxon>
        <taxon>Pseudomonadati</taxon>
        <taxon>Pseudomonadota</taxon>
        <taxon>Gammaproteobacteria</taxon>
        <taxon>Cellvibrionales</taxon>
        <taxon>Spongiibacteraceae</taxon>
        <taxon>Dasania</taxon>
    </lineage>
</organism>
<dbReference type="EMBL" id="JAPTGG010000051">
    <property type="protein sequence ID" value="MCZ0867284.1"/>
    <property type="molecule type" value="Genomic_DNA"/>
</dbReference>
<gene>
    <name evidence="3" type="ORF">O0V09_19000</name>
</gene>
<keyword evidence="1" id="KW-0812">Transmembrane</keyword>
<comment type="caution">
    <text evidence="3">The sequence shown here is derived from an EMBL/GenBank/DDBJ whole genome shotgun (WGS) entry which is preliminary data.</text>
</comment>
<reference evidence="3 4" key="1">
    <citation type="submission" date="2022-12" db="EMBL/GenBank/DDBJ databases">
        <title>Dasania phycosphaerae sp. nov., isolated from particulate material of the south coast of Korea.</title>
        <authorList>
            <person name="Jiang Y."/>
        </authorList>
    </citation>
    <scope>NUCLEOTIDE SEQUENCE [LARGE SCALE GENOMIC DNA]</scope>
    <source>
        <strain evidence="3 4">GY-19</strain>
    </source>
</reference>
<name>A0A9J6RS75_9GAMM</name>
<evidence type="ECO:0000313" key="4">
    <source>
        <dbReference type="Proteomes" id="UP001069090"/>
    </source>
</evidence>
<evidence type="ECO:0000259" key="2">
    <source>
        <dbReference type="Pfam" id="PF12158"/>
    </source>
</evidence>
<keyword evidence="1" id="KW-0472">Membrane</keyword>
<feature type="transmembrane region" description="Helical" evidence="1">
    <location>
        <begin position="131"/>
        <end position="149"/>
    </location>
</feature>
<evidence type="ECO:0000256" key="1">
    <source>
        <dbReference type="SAM" id="Phobius"/>
    </source>
</evidence>
<sequence length="162" mass="18962">MIKVRFSFINLLILSLLIISLNKLWAEEGDIIQWISPSNEDINTTDGVISSFTTECKSVLKYCKTAYLIEYEYEVDGQQYINSRVDFNNDYFSVDQYRANYPVGTKVLVYFIKSKPQYSTLNTRTISHMPFYKSLLIICAYSGLFYIFNMKKKFARKIKVIT</sequence>
<protein>
    <submittedName>
        <fullName evidence="3">DUF3592 domain-containing protein</fullName>
    </submittedName>
</protein>
<keyword evidence="1" id="KW-1133">Transmembrane helix</keyword>
<dbReference type="AlphaFoldDB" id="A0A9J6RS75"/>
<dbReference type="RefSeq" id="WP_268905518.1">
    <property type="nucleotide sequence ID" value="NZ_JAPTGG010000051.1"/>
</dbReference>
<keyword evidence="4" id="KW-1185">Reference proteome</keyword>
<proteinExistence type="predicted"/>
<feature type="domain" description="DUF3592" evidence="2">
    <location>
        <begin position="66"/>
        <end position="123"/>
    </location>
</feature>
<dbReference type="Pfam" id="PF12158">
    <property type="entry name" value="DUF3592"/>
    <property type="match status" value="1"/>
</dbReference>